<dbReference type="Pfam" id="PF01554">
    <property type="entry name" value="MatE"/>
    <property type="match status" value="2"/>
</dbReference>
<comment type="similarity">
    <text evidence="2">Belongs to the multi antimicrobial extrusion (MATE) (TC 2.A.66.1) family.</text>
</comment>
<keyword evidence="3 6" id="KW-0812">Transmembrane</keyword>
<protein>
    <submittedName>
        <fullName evidence="7">MATE family efflux transporter</fullName>
    </submittedName>
</protein>
<dbReference type="CDD" id="cd13136">
    <property type="entry name" value="MATE_DinF_like"/>
    <property type="match status" value="1"/>
</dbReference>
<feature type="transmembrane region" description="Helical" evidence="6">
    <location>
        <begin position="401"/>
        <end position="420"/>
    </location>
</feature>
<dbReference type="InterPro" id="IPR044644">
    <property type="entry name" value="DinF-like"/>
</dbReference>
<dbReference type="GO" id="GO:0015297">
    <property type="term" value="F:antiporter activity"/>
    <property type="evidence" value="ECO:0007669"/>
    <property type="project" value="InterPro"/>
</dbReference>
<evidence type="ECO:0000256" key="6">
    <source>
        <dbReference type="SAM" id="Phobius"/>
    </source>
</evidence>
<feature type="transmembrane region" description="Helical" evidence="6">
    <location>
        <begin position="329"/>
        <end position="352"/>
    </location>
</feature>
<proteinExistence type="inferred from homology"/>
<feature type="transmembrane region" description="Helical" evidence="6">
    <location>
        <begin position="426"/>
        <end position="444"/>
    </location>
</feature>
<dbReference type="STRING" id="36856.ATB98_19860"/>
<organism evidence="7 8">
    <name type="scientific">Sinorhizobium saheli</name>
    <dbReference type="NCBI Taxonomy" id="36856"/>
    <lineage>
        <taxon>Bacteria</taxon>
        <taxon>Pseudomonadati</taxon>
        <taxon>Pseudomonadota</taxon>
        <taxon>Alphaproteobacteria</taxon>
        <taxon>Hyphomicrobiales</taxon>
        <taxon>Rhizobiaceae</taxon>
        <taxon>Sinorhizobium/Ensifer group</taxon>
        <taxon>Sinorhizobium</taxon>
    </lineage>
</organism>
<dbReference type="Proteomes" id="UP000078507">
    <property type="component" value="Unassembled WGS sequence"/>
</dbReference>
<feature type="transmembrane region" description="Helical" evidence="6">
    <location>
        <begin position="256"/>
        <end position="274"/>
    </location>
</feature>
<feature type="transmembrane region" description="Helical" evidence="6">
    <location>
        <begin position="176"/>
        <end position="199"/>
    </location>
</feature>
<feature type="transmembrane region" description="Helical" evidence="6">
    <location>
        <begin position="60"/>
        <end position="83"/>
    </location>
</feature>
<evidence type="ECO:0000256" key="3">
    <source>
        <dbReference type="ARBA" id="ARBA00022692"/>
    </source>
</evidence>
<feature type="transmembrane region" description="Helical" evidence="6">
    <location>
        <begin position="148"/>
        <end position="169"/>
    </location>
</feature>
<feature type="transmembrane region" description="Helical" evidence="6">
    <location>
        <begin position="372"/>
        <end position="394"/>
    </location>
</feature>
<reference evidence="7 8" key="1">
    <citation type="submission" date="2015-11" db="EMBL/GenBank/DDBJ databases">
        <title>Ensifer anhuiense sp. nov., an effective nitrogen fixation bacterium with Glycine soja.</title>
        <authorList>
            <person name="Yan H."/>
            <person name="Chen W."/>
        </authorList>
    </citation>
    <scope>NUCLEOTIDE SEQUENCE [LARGE SCALE GENOMIC DNA]</scope>
    <source>
        <strain evidence="7 8">LMG 7837</strain>
    </source>
</reference>
<sequence length="456" mass="48345">MTTAMQNLECDRDARDAGPFHVTNRLIFSIALPMTLGFLTTPLLGLVDTAVVGRLGRAELIAGLAIGAVMFDLIFTTFNFLRAATTGLVAQAYGRGDRREQQAVFWRSLTIALASGVGLVLLSPLLLAIGLSLMGPDAEVAAVTRTYFLYRILSGPAALANYAILGFVLGRGEGAIGLLLQTLINGTNIVLSILLGLVLGWGVAGVAIGTVAGEAIGALAGFAIVYGRFDKKEAPGWATVLARDRLKALFGLNRDIMIRSFVLLGAFTLMTRIGTALGPVTLAANAVLMTIFLVAGYYLDGLANAAEQLTGRSIGAGWRPAFDRALRMTAAWALGLALLTTAAFLAFGNAIIDMLTTAPDVRALAYDYMPWAALTALTGALAFLMDGVFIGATWSRDMRNMMLLAFLGYVAALAVLVPLFGNHGLWAGLNLFLLMRGLFLLILVPRRAAQAFRPAQ</sequence>
<gene>
    <name evidence="7" type="ORF">ATB98_19860</name>
</gene>
<feature type="transmembrane region" description="Helical" evidence="6">
    <location>
        <begin position="22"/>
        <end position="40"/>
    </location>
</feature>
<dbReference type="GO" id="GO:0042910">
    <property type="term" value="F:xenobiotic transmembrane transporter activity"/>
    <property type="evidence" value="ECO:0007669"/>
    <property type="project" value="InterPro"/>
</dbReference>
<keyword evidence="4 6" id="KW-1133">Transmembrane helix</keyword>
<evidence type="ECO:0000313" key="8">
    <source>
        <dbReference type="Proteomes" id="UP000078507"/>
    </source>
</evidence>
<keyword evidence="5 6" id="KW-0472">Membrane</keyword>
<feature type="transmembrane region" description="Helical" evidence="6">
    <location>
        <begin position="104"/>
        <end position="128"/>
    </location>
</feature>
<dbReference type="EMBL" id="LNQB01000073">
    <property type="protein sequence ID" value="OAP45090.1"/>
    <property type="molecule type" value="Genomic_DNA"/>
</dbReference>
<dbReference type="AlphaFoldDB" id="A0A178YCF7"/>
<accession>A0A178YCF7</accession>
<keyword evidence="8" id="KW-1185">Reference proteome</keyword>
<evidence type="ECO:0000256" key="1">
    <source>
        <dbReference type="ARBA" id="ARBA00004141"/>
    </source>
</evidence>
<feature type="transmembrane region" description="Helical" evidence="6">
    <location>
        <begin position="280"/>
        <end position="299"/>
    </location>
</feature>
<evidence type="ECO:0000256" key="5">
    <source>
        <dbReference type="ARBA" id="ARBA00023136"/>
    </source>
</evidence>
<dbReference type="OrthoDB" id="9789527at2"/>
<comment type="subcellular location">
    <subcellularLocation>
        <location evidence="1">Membrane</location>
        <topology evidence="1">Multi-pass membrane protein</topology>
    </subcellularLocation>
</comment>
<evidence type="ECO:0000256" key="4">
    <source>
        <dbReference type="ARBA" id="ARBA00022989"/>
    </source>
</evidence>
<feature type="transmembrane region" description="Helical" evidence="6">
    <location>
        <begin position="205"/>
        <end position="226"/>
    </location>
</feature>
<evidence type="ECO:0000256" key="2">
    <source>
        <dbReference type="ARBA" id="ARBA00010199"/>
    </source>
</evidence>
<dbReference type="PANTHER" id="PTHR42893:SF46">
    <property type="entry name" value="PROTEIN DETOXIFICATION 44, CHLOROPLASTIC"/>
    <property type="match status" value="1"/>
</dbReference>
<dbReference type="RefSeq" id="WP_066875538.1">
    <property type="nucleotide sequence ID" value="NZ_LNQB01000073.1"/>
</dbReference>
<dbReference type="GO" id="GO:0005886">
    <property type="term" value="C:plasma membrane"/>
    <property type="evidence" value="ECO:0007669"/>
    <property type="project" value="TreeGrafter"/>
</dbReference>
<dbReference type="InterPro" id="IPR002528">
    <property type="entry name" value="MATE_fam"/>
</dbReference>
<name>A0A178YCF7_SINSA</name>
<comment type="caution">
    <text evidence="7">The sequence shown here is derived from an EMBL/GenBank/DDBJ whole genome shotgun (WGS) entry which is preliminary data.</text>
</comment>
<dbReference type="PANTHER" id="PTHR42893">
    <property type="entry name" value="PROTEIN DETOXIFICATION 44, CHLOROPLASTIC-RELATED"/>
    <property type="match status" value="1"/>
</dbReference>
<evidence type="ECO:0000313" key="7">
    <source>
        <dbReference type="EMBL" id="OAP45090.1"/>
    </source>
</evidence>
<dbReference type="NCBIfam" id="TIGR00797">
    <property type="entry name" value="matE"/>
    <property type="match status" value="1"/>
</dbReference>